<keyword evidence="2" id="KW-1185">Reference proteome</keyword>
<sequence>MLSGTLSSVLCHHTAMTNNRNGMKAIATMNDHPKGLLEVFEDDFEEYRVYANGFDVTEQIVGINNTPADFLEKAADLWDEGMLRLR</sequence>
<proteinExistence type="predicted"/>
<evidence type="ECO:0000313" key="1">
    <source>
        <dbReference type="EMBL" id="GGR67421.1"/>
    </source>
</evidence>
<gene>
    <name evidence="1" type="ORF">GCM10008959_32030</name>
</gene>
<reference evidence="2" key="1">
    <citation type="journal article" date="2019" name="Int. J. Syst. Evol. Microbiol.">
        <title>The Global Catalogue of Microorganisms (GCM) 10K type strain sequencing project: providing services to taxonomists for standard genome sequencing and annotation.</title>
        <authorList>
            <consortium name="The Broad Institute Genomics Platform"/>
            <consortium name="The Broad Institute Genome Sequencing Center for Infectious Disease"/>
            <person name="Wu L."/>
            <person name="Ma J."/>
        </authorList>
    </citation>
    <scope>NUCLEOTIDE SEQUENCE [LARGE SCALE GENOMIC DNA]</scope>
    <source>
        <strain evidence="2">JCM 31404</strain>
    </source>
</reference>
<dbReference type="EMBL" id="BMQM01000025">
    <property type="protein sequence ID" value="GGR67421.1"/>
    <property type="molecule type" value="Genomic_DNA"/>
</dbReference>
<name>A0ABQ2RYU4_9DEIO</name>
<dbReference type="Proteomes" id="UP000634308">
    <property type="component" value="Unassembled WGS sequence"/>
</dbReference>
<protein>
    <submittedName>
        <fullName evidence="1">Uncharacterized protein</fullName>
    </submittedName>
</protein>
<accession>A0ABQ2RYU4</accession>
<evidence type="ECO:0000313" key="2">
    <source>
        <dbReference type="Proteomes" id="UP000634308"/>
    </source>
</evidence>
<comment type="caution">
    <text evidence="1">The sequence shown here is derived from an EMBL/GenBank/DDBJ whole genome shotgun (WGS) entry which is preliminary data.</text>
</comment>
<organism evidence="1 2">
    <name type="scientific">Deinococcus seoulensis</name>
    <dbReference type="NCBI Taxonomy" id="1837379"/>
    <lineage>
        <taxon>Bacteria</taxon>
        <taxon>Thermotogati</taxon>
        <taxon>Deinococcota</taxon>
        <taxon>Deinococci</taxon>
        <taxon>Deinococcales</taxon>
        <taxon>Deinococcaceae</taxon>
        <taxon>Deinococcus</taxon>
    </lineage>
</organism>